<dbReference type="SUPFAM" id="SSF57783">
    <property type="entry name" value="Zinc beta-ribbon"/>
    <property type="match status" value="1"/>
</dbReference>
<dbReference type="Gene3D" id="3.90.580.10">
    <property type="entry name" value="Zinc finger, CHC2-type domain"/>
    <property type="match status" value="1"/>
</dbReference>
<dbReference type="GO" id="GO:0008270">
    <property type="term" value="F:zinc ion binding"/>
    <property type="evidence" value="ECO:0007669"/>
    <property type="project" value="InterPro"/>
</dbReference>
<dbReference type="CDD" id="cd01029">
    <property type="entry name" value="TOPRIM_primases"/>
    <property type="match status" value="1"/>
</dbReference>
<feature type="domain" description="Zinc finger CHC2-type" evidence="1">
    <location>
        <begin position="35"/>
        <end position="85"/>
    </location>
</feature>
<dbReference type="EMBL" id="CP157485">
    <property type="protein sequence ID" value="XBO48049.1"/>
    <property type="molecule type" value="Genomic_DNA"/>
</dbReference>
<dbReference type="InterPro" id="IPR002694">
    <property type="entry name" value="Znf_CHC2"/>
</dbReference>
<dbReference type="SMART" id="SM00400">
    <property type="entry name" value="ZnF_CHCC"/>
    <property type="match status" value="1"/>
</dbReference>
<proteinExistence type="predicted"/>
<evidence type="ECO:0000259" key="1">
    <source>
        <dbReference type="SMART" id="SM00400"/>
    </source>
</evidence>
<dbReference type="InterPro" id="IPR034154">
    <property type="entry name" value="TOPRIM_DnaG/twinkle"/>
</dbReference>
<organism evidence="2">
    <name type="scientific">Pedobacter sp. KACC 23697</name>
    <dbReference type="NCBI Taxonomy" id="3149230"/>
    <lineage>
        <taxon>Bacteria</taxon>
        <taxon>Pseudomonadati</taxon>
        <taxon>Bacteroidota</taxon>
        <taxon>Sphingobacteriia</taxon>
        <taxon>Sphingobacteriales</taxon>
        <taxon>Sphingobacteriaceae</taxon>
        <taxon>Pedobacter</taxon>
    </lineage>
</organism>
<dbReference type="GO" id="GO:0003677">
    <property type="term" value="F:DNA binding"/>
    <property type="evidence" value="ECO:0007669"/>
    <property type="project" value="InterPro"/>
</dbReference>
<dbReference type="InterPro" id="IPR036977">
    <property type="entry name" value="DNA_primase_Znf_CHC2"/>
</dbReference>
<dbReference type="Pfam" id="PF13155">
    <property type="entry name" value="Toprim_2"/>
    <property type="match status" value="1"/>
</dbReference>
<accession>A0AAU7K716</accession>
<dbReference type="RefSeq" id="WP_406825439.1">
    <property type="nucleotide sequence ID" value="NZ_CP157485.1"/>
</dbReference>
<evidence type="ECO:0000313" key="2">
    <source>
        <dbReference type="EMBL" id="XBO48049.1"/>
    </source>
</evidence>
<protein>
    <submittedName>
        <fullName evidence="2">Toprim domain-containing protein</fullName>
    </submittedName>
</protein>
<sequence length="301" mass="34339">MNIEQAKGIPMSEILNKLNLKPQKNDDKGMWYFSPFRKEKTPSFHISTHHNIWYDFGEAKGGDTITFVRYFLNASNESDTVADALRWLKNMIGTDAVSLPVFVGKEMPATPKLELKRVSKVRHLGLRNYLSSRGIALNVADRYLKQLEVLNRTTGKTITSLGLENEEDGYELRNPMFKGCVGPKAISFIRGNKPKPRGINVFEGMFDFLSIISEMNGKHLENDIIILNSTSMLNEAIPYIKNYGYEVLYSWMDNDEAGATAAMHLEEFCSTEEQLLYRPMQSKYASFSDVNAWHMNKLNLN</sequence>
<name>A0AAU7K716_9SPHI</name>
<dbReference type="Gene3D" id="3.40.1360.10">
    <property type="match status" value="1"/>
</dbReference>
<dbReference type="Pfam" id="PF01807">
    <property type="entry name" value="Zn_ribbon_DnaG"/>
    <property type="match status" value="1"/>
</dbReference>
<dbReference type="GO" id="GO:0006260">
    <property type="term" value="P:DNA replication"/>
    <property type="evidence" value="ECO:0007669"/>
    <property type="project" value="InterPro"/>
</dbReference>
<dbReference type="GO" id="GO:0003899">
    <property type="term" value="F:DNA-directed RNA polymerase activity"/>
    <property type="evidence" value="ECO:0007669"/>
    <property type="project" value="InterPro"/>
</dbReference>
<reference evidence="2" key="1">
    <citation type="submission" date="2024-05" db="EMBL/GenBank/DDBJ databases">
        <authorList>
            <person name="Kim S."/>
            <person name="Heo J."/>
            <person name="Choi H."/>
            <person name="Choi Y."/>
            <person name="Kwon S.-W."/>
            <person name="Kim Y."/>
        </authorList>
    </citation>
    <scope>NUCLEOTIDE SEQUENCE</scope>
    <source>
        <strain evidence="2">KACC 23697</strain>
    </source>
</reference>
<gene>
    <name evidence="2" type="ORF">ABEG20_00350</name>
</gene>
<dbReference type="AlphaFoldDB" id="A0AAU7K716"/>